<evidence type="ECO:0000313" key="1">
    <source>
        <dbReference type="EMBL" id="MBC2959009.1"/>
    </source>
</evidence>
<protein>
    <recommendedName>
        <fullName evidence="3">Calcium-binding protein</fullName>
    </recommendedName>
</protein>
<gene>
    <name evidence="1" type="ORF">H7344_01710</name>
</gene>
<dbReference type="SUPFAM" id="SSF51120">
    <property type="entry name" value="beta-Roll"/>
    <property type="match status" value="1"/>
</dbReference>
<evidence type="ECO:0008006" key="3">
    <source>
        <dbReference type="Google" id="ProtNLM"/>
    </source>
</evidence>
<comment type="caution">
    <text evidence="1">The sequence shown here is derived from an EMBL/GenBank/DDBJ whole genome shotgun (WGS) entry which is preliminary data.</text>
</comment>
<dbReference type="RefSeq" id="WP_186344277.1">
    <property type="nucleotide sequence ID" value="NZ_BMMR01000001.1"/>
</dbReference>
<reference evidence="1 2" key="1">
    <citation type="submission" date="2020-08" db="EMBL/GenBank/DDBJ databases">
        <title>novel species in genus Nocardioides.</title>
        <authorList>
            <person name="Zhang G."/>
        </authorList>
    </citation>
    <scope>NUCLEOTIDE SEQUENCE [LARGE SCALE GENOMIC DNA]</scope>
    <source>
        <strain evidence="1 2">SC8A-24</strain>
    </source>
</reference>
<sequence>MRGGSGVDVVEVQGYSDPGDLPVRYDLARRTFSRDGATVPFAAEKLLVRSTGALREDVLVLGTPRRDVVTMRACGGVVRCAGGPDVLRSDAEQCEGTRTVLRGGPGDDRLRGGVEGEVLIGGPGQDRAVGSDGIDRCRAEVERDCELD</sequence>
<organism evidence="1 2">
    <name type="scientific">Nocardioides deserti</name>
    <dbReference type="NCBI Taxonomy" id="1588644"/>
    <lineage>
        <taxon>Bacteria</taxon>
        <taxon>Bacillati</taxon>
        <taxon>Actinomycetota</taxon>
        <taxon>Actinomycetes</taxon>
        <taxon>Propionibacteriales</taxon>
        <taxon>Nocardioidaceae</taxon>
        <taxon>Nocardioides</taxon>
    </lineage>
</organism>
<proteinExistence type="predicted"/>
<dbReference type="Gene3D" id="2.150.10.10">
    <property type="entry name" value="Serralysin-like metalloprotease, C-terminal"/>
    <property type="match status" value="1"/>
</dbReference>
<name>A0ABR6U3L6_9ACTN</name>
<dbReference type="InterPro" id="IPR011049">
    <property type="entry name" value="Serralysin-like_metalloprot_C"/>
</dbReference>
<keyword evidence="2" id="KW-1185">Reference proteome</keyword>
<dbReference type="Proteomes" id="UP000604001">
    <property type="component" value="Unassembled WGS sequence"/>
</dbReference>
<evidence type="ECO:0000313" key="2">
    <source>
        <dbReference type="Proteomes" id="UP000604001"/>
    </source>
</evidence>
<dbReference type="EMBL" id="JACMYC010000001">
    <property type="protein sequence ID" value="MBC2959009.1"/>
    <property type="molecule type" value="Genomic_DNA"/>
</dbReference>
<accession>A0ABR6U3L6</accession>